<reference evidence="1 2" key="1">
    <citation type="journal article" date="2016" name="Proc. Natl. Acad. Sci. U.S.A.">
        <title>Comparative genomics of biotechnologically important yeasts.</title>
        <authorList>
            <person name="Riley R."/>
            <person name="Haridas S."/>
            <person name="Wolfe K.H."/>
            <person name="Lopes M.R."/>
            <person name="Hittinger C.T."/>
            <person name="Goeker M."/>
            <person name="Salamov A.A."/>
            <person name="Wisecaver J.H."/>
            <person name="Long T.M."/>
            <person name="Calvey C.H."/>
            <person name="Aerts A.L."/>
            <person name="Barry K.W."/>
            <person name="Choi C."/>
            <person name="Clum A."/>
            <person name="Coughlan A.Y."/>
            <person name="Deshpande S."/>
            <person name="Douglass A.P."/>
            <person name="Hanson S.J."/>
            <person name="Klenk H.-P."/>
            <person name="LaButti K.M."/>
            <person name="Lapidus A."/>
            <person name="Lindquist E.A."/>
            <person name="Lipzen A.M."/>
            <person name="Meier-Kolthoff J.P."/>
            <person name="Ohm R.A."/>
            <person name="Otillar R.P."/>
            <person name="Pangilinan J.L."/>
            <person name="Peng Y."/>
            <person name="Rokas A."/>
            <person name="Rosa C.A."/>
            <person name="Scheuner C."/>
            <person name="Sibirny A.A."/>
            <person name="Slot J.C."/>
            <person name="Stielow J.B."/>
            <person name="Sun H."/>
            <person name="Kurtzman C.P."/>
            <person name="Blackwell M."/>
            <person name="Grigoriev I.V."/>
            <person name="Jeffries T.W."/>
        </authorList>
    </citation>
    <scope>NUCLEOTIDE SEQUENCE [LARGE SCALE GENOMIC DNA]</scope>
    <source>
        <strain evidence="1 2">NRRL Y-11557</strain>
    </source>
</reference>
<proteinExistence type="predicted"/>
<organism evidence="1 2">
    <name type="scientific">Lipomyces starkeyi NRRL Y-11557</name>
    <dbReference type="NCBI Taxonomy" id="675824"/>
    <lineage>
        <taxon>Eukaryota</taxon>
        <taxon>Fungi</taxon>
        <taxon>Dikarya</taxon>
        <taxon>Ascomycota</taxon>
        <taxon>Saccharomycotina</taxon>
        <taxon>Lipomycetes</taxon>
        <taxon>Lipomycetales</taxon>
        <taxon>Lipomycetaceae</taxon>
        <taxon>Lipomyces</taxon>
    </lineage>
</organism>
<dbReference type="AlphaFoldDB" id="A0A1E3QAC7"/>
<dbReference type="Proteomes" id="UP000094385">
    <property type="component" value="Unassembled WGS sequence"/>
</dbReference>
<name>A0A1E3QAC7_LIPST</name>
<evidence type="ECO:0000313" key="2">
    <source>
        <dbReference type="Proteomes" id="UP000094385"/>
    </source>
</evidence>
<evidence type="ECO:0000313" key="1">
    <source>
        <dbReference type="EMBL" id="ODQ73957.1"/>
    </source>
</evidence>
<keyword evidence="2" id="KW-1185">Reference proteome</keyword>
<protein>
    <submittedName>
        <fullName evidence="1">Uncharacterized protein</fullName>
    </submittedName>
</protein>
<dbReference type="EMBL" id="KV454293">
    <property type="protein sequence ID" value="ODQ73957.1"/>
    <property type="molecule type" value="Genomic_DNA"/>
</dbReference>
<sequence length="61" mass="6866">MFHAKVQTNLHPLIPYITSFSITIPVLQAVLEKCFICFIKLTPSGSSERLQYLSPNMNIGN</sequence>
<gene>
    <name evidence="1" type="ORF">LIPSTDRAFT_71044</name>
</gene>
<accession>A0A1E3QAC7</accession>